<evidence type="ECO:0000256" key="4">
    <source>
        <dbReference type="ARBA" id="ARBA00022679"/>
    </source>
</evidence>
<evidence type="ECO:0000256" key="2">
    <source>
        <dbReference type="ARBA" id="ARBA00022573"/>
    </source>
</evidence>
<evidence type="ECO:0000259" key="6">
    <source>
        <dbReference type="Pfam" id="PF00590"/>
    </source>
</evidence>
<organism evidence="7 8">
    <name type="scientific">Paraburkholderia eburnea</name>
    <dbReference type="NCBI Taxonomy" id="1189126"/>
    <lineage>
        <taxon>Bacteria</taxon>
        <taxon>Pseudomonadati</taxon>
        <taxon>Pseudomonadota</taxon>
        <taxon>Betaproteobacteria</taxon>
        <taxon>Burkholderiales</taxon>
        <taxon>Burkholderiaceae</taxon>
        <taxon>Paraburkholderia</taxon>
    </lineage>
</organism>
<dbReference type="GO" id="GO:0009236">
    <property type="term" value="P:cobalamin biosynthetic process"/>
    <property type="evidence" value="ECO:0007669"/>
    <property type="project" value="UniProtKB-UniPathway"/>
</dbReference>
<comment type="pathway">
    <text evidence="1">Cofactor biosynthesis; adenosylcobalamin biosynthesis.</text>
</comment>
<dbReference type="CDD" id="cd11644">
    <property type="entry name" value="Precorrin-6Y-MT"/>
    <property type="match status" value="1"/>
</dbReference>
<dbReference type="SUPFAM" id="SSF53790">
    <property type="entry name" value="Tetrapyrrole methylase"/>
    <property type="match status" value="1"/>
</dbReference>
<gene>
    <name evidence="7" type="ORF">B0G62_105302</name>
</gene>
<dbReference type="Pfam" id="PF00590">
    <property type="entry name" value="TP_methylase"/>
    <property type="match status" value="1"/>
</dbReference>
<dbReference type="InterPro" id="IPR012818">
    <property type="entry name" value="CbiE"/>
</dbReference>
<dbReference type="InterPro" id="IPR000878">
    <property type="entry name" value="4pyrrol_Mease"/>
</dbReference>
<dbReference type="PIRSF" id="PIRSF036428">
    <property type="entry name" value="CobL"/>
    <property type="match status" value="1"/>
</dbReference>
<dbReference type="SUPFAM" id="SSF53335">
    <property type="entry name" value="S-adenosyl-L-methionine-dependent methyltransferases"/>
    <property type="match status" value="1"/>
</dbReference>
<keyword evidence="2" id="KW-0169">Cobalamin biosynthesis</keyword>
<dbReference type="GO" id="GO:0032259">
    <property type="term" value="P:methylation"/>
    <property type="evidence" value="ECO:0007669"/>
    <property type="project" value="UniProtKB-KW"/>
</dbReference>
<dbReference type="Proteomes" id="UP000237381">
    <property type="component" value="Unassembled WGS sequence"/>
</dbReference>
<dbReference type="InterPro" id="IPR029063">
    <property type="entry name" value="SAM-dependent_MTases_sf"/>
</dbReference>
<dbReference type="CDD" id="cd02440">
    <property type="entry name" value="AdoMet_MTases"/>
    <property type="match status" value="1"/>
</dbReference>
<dbReference type="OrthoDB" id="9787825at2"/>
<accession>A0A2S4MC76</accession>
<dbReference type="AlphaFoldDB" id="A0A2S4MC76"/>
<comment type="caution">
    <text evidence="7">The sequence shown here is derived from an EMBL/GenBank/DDBJ whole genome shotgun (WGS) entry which is preliminary data.</text>
</comment>
<name>A0A2S4MC76_9BURK</name>
<dbReference type="InterPro" id="IPR006365">
    <property type="entry name" value="Cbl_synth_CobL"/>
</dbReference>
<keyword evidence="8" id="KW-1185">Reference proteome</keyword>
<feature type="domain" description="Tetrapyrrole methylase" evidence="6">
    <location>
        <begin position="8"/>
        <end position="192"/>
    </location>
</feature>
<dbReference type="PANTHER" id="PTHR43182:SF1">
    <property type="entry name" value="COBALT-PRECORRIN-7 C(5)-METHYLTRANSFERASE"/>
    <property type="match status" value="1"/>
</dbReference>
<evidence type="ECO:0000256" key="1">
    <source>
        <dbReference type="ARBA" id="ARBA00004953"/>
    </source>
</evidence>
<dbReference type="UniPathway" id="UPA00148"/>
<dbReference type="RefSeq" id="WP_103704692.1">
    <property type="nucleotide sequence ID" value="NZ_PQGA01000005.1"/>
</dbReference>
<keyword evidence="3 7" id="KW-0489">Methyltransferase</keyword>
<dbReference type="NCBIfam" id="TIGR02467">
    <property type="entry name" value="CbiE"/>
    <property type="match status" value="1"/>
</dbReference>
<dbReference type="EMBL" id="PQGA01000005">
    <property type="protein sequence ID" value="POR52332.1"/>
    <property type="molecule type" value="Genomic_DNA"/>
</dbReference>
<dbReference type="NCBIfam" id="TIGR02469">
    <property type="entry name" value="CbiT"/>
    <property type="match status" value="1"/>
</dbReference>
<evidence type="ECO:0000313" key="8">
    <source>
        <dbReference type="Proteomes" id="UP000237381"/>
    </source>
</evidence>
<dbReference type="Gene3D" id="3.40.1010.10">
    <property type="entry name" value="Cobalt-precorrin-4 Transmethylase, Domain 1"/>
    <property type="match status" value="1"/>
</dbReference>
<dbReference type="Gene3D" id="3.40.50.150">
    <property type="entry name" value="Vaccinia Virus protein VP39"/>
    <property type="match status" value="1"/>
</dbReference>
<evidence type="ECO:0000256" key="5">
    <source>
        <dbReference type="ARBA" id="ARBA00022691"/>
    </source>
</evidence>
<dbReference type="GO" id="GO:0008276">
    <property type="term" value="F:protein methyltransferase activity"/>
    <property type="evidence" value="ECO:0007669"/>
    <property type="project" value="InterPro"/>
</dbReference>
<evidence type="ECO:0000256" key="3">
    <source>
        <dbReference type="ARBA" id="ARBA00022603"/>
    </source>
</evidence>
<dbReference type="PANTHER" id="PTHR43182">
    <property type="entry name" value="COBALT-PRECORRIN-6B C(15)-METHYLTRANSFERASE (DECARBOXYLATING)"/>
    <property type="match status" value="1"/>
</dbReference>
<proteinExistence type="predicted"/>
<protein>
    <submittedName>
        <fullName evidence="7">Precorrin-6Y C5,15-methyltransferase (Decarboxylating)</fullName>
    </submittedName>
</protein>
<dbReference type="InterPro" id="IPR050714">
    <property type="entry name" value="Cobalamin_biosynth_MTase"/>
</dbReference>
<dbReference type="InterPro" id="IPR014777">
    <property type="entry name" value="4pyrrole_Mease_sub1"/>
</dbReference>
<sequence>MQGRRAWLTVIGIGEDGYAGLGREARRALFAATVVTGGARHLAMLPSRVQARREPWPQPFSVEPLLALRGKREPVCVLASGDPMFYGVGATLARQLPVDELCVLPAPSSLSLAAARLGWALQDTAAVSLVGRPLDALRRHLFARSRVLALSADGRTPQDIAALLVEQGFGATRLIVFEHLGGAQERRIDGRADAWHDGTIVEEVAALNLVAFECIAADGADFNPARPWTLTPGLPDDAYRHDGQLTKRDVRALTLARLAPTPGALLWDVGAGSGSIGIEWMRAHAACRAIAIESNGERQRFIEHNRDALGVPALQLVAGRAPDALAGLAAPDAVFIGGGVTAPGVLETCWERLAPGGRLVANAVTVQSEAALVAWRAQHGGTLTRIGIGEAQPLGRFDTWRQALPVTLFEAIKP</sequence>
<dbReference type="InterPro" id="IPR035996">
    <property type="entry name" value="4pyrrol_Methylase_sf"/>
</dbReference>
<evidence type="ECO:0000313" key="7">
    <source>
        <dbReference type="EMBL" id="POR52332.1"/>
    </source>
</evidence>
<keyword evidence="4 7" id="KW-0808">Transferase</keyword>
<reference evidence="7 8" key="1">
    <citation type="submission" date="2018-01" db="EMBL/GenBank/DDBJ databases">
        <title>Genomic Encyclopedia of Type Strains, Phase III (KMG-III): the genomes of soil and plant-associated and newly described type strains.</title>
        <authorList>
            <person name="Whitman W."/>
        </authorList>
    </citation>
    <scope>NUCLEOTIDE SEQUENCE [LARGE SCALE GENOMIC DNA]</scope>
    <source>
        <strain evidence="7 8">JCM 18070</strain>
    </source>
</reference>
<dbReference type="InterPro" id="IPR014008">
    <property type="entry name" value="Cbl_synth_MTase_CbiT"/>
</dbReference>
<keyword evidence="5" id="KW-0949">S-adenosyl-L-methionine</keyword>